<organism evidence="1">
    <name type="scientific">Tanacetum cinerariifolium</name>
    <name type="common">Dalmatian daisy</name>
    <name type="synonym">Chrysanthemum cinerariifolium</name>
    <dbReference type="NCBI Taxonomy" id="118510"/>
    <lineage>
        <taxon>Eukaryota</taxon>
        <taxon>Viridiplantae</taxon>
        <taxon>Streptophyta</taxon>
        <taxon>Embryophyta</taxon>
        <taxon>Tracheophyta</taxon>
        <taxon>Spermatophyta</taxon>
        <taxon>Magnoliopsida</taxon>
        <taxon>eudicotyledons</taxon>
        <taxon>Gunneridae</taxon>
        <taxon>Pentapetalae</taxon>
        <taxon>asterids</taxon>
        <taxon>campanulids</taxon>
        <taxon>Asterales</taxon>
        <taxon>Asteraceae</taxon>
        <taxon>Asteroideae</taxon>
        <taxon>Anthemideae</taxon>
        <taxon>Anthemidinae</taxon>
        <taxon>Tanacetum</taxon>
    </lineage>
</organism>
<evidence type="ECO:0000313" key="1">
    <source>
        <dbReference type="EMBL" id="GEU62886.1"/>
    </source>
</evidence>
<dbReference type="AlphaFoldDB" id="A0A6L2LM17"/>
<name>A0A6L2LM17_TANCI</name>
<reference evidence="1" key="1">
    <citation type="journal article" date="2019" name="Sci. Rep.">
        <title>Draft genome of Tanacetum cinerariifolium, the natural source of mosquito coil.</title>
        <authorList>
            <person name="Yamashiro T."/>
            <person name="Shiraishi A."/>
            <person name="Satake H."/>
            <person name="Nakayama K."/>
        </authorList>
    </citation>
    <scope>NUCLEOTIDE SEQUENCE</scope>
</reference>
<evidence type="ECO:0008006" key="2">
    <source>
        <dbReference type="Google" id="ProtNLM"/>
    </source>
</evidence>
<dbReference type="EMBL" id="BKCJ010004751">
    <property type="protein sequence ID" value="GEU62886.1"/>
    <property type="molecule type" value="Genomic_DNA"/>
</dbReference>
<protein>
    <recommendedName>
        <fullName evidence="2">CCHC-type domain-containing protein</fullName>
    </recommendedName>
</protein>
<gene>
    <name evidence="1" type="ORF">Tci_034864</name>
</gene>
<sequence>MELYMMNRQHGRMILESIENGPLIWPSIEENGVTRPKKYFELFATEVIQADCDVKATNIILQGLPPEVYALDRNHKGTKELWERISLLMQGTSLTKQEREFNQQQQQPKFPSLDSGLTVLVFKQGDDPIDAINHMMAFLSAVITSRYPTTNNQLRNSSNPRQQATINDGRITLQPVQGRQISFASGTSRTYTPGASGSNSGKQMTVICYNCKGEGHMSEL</sequence>
<accession>A0A6L2LM17</accession>
<proteinExistence type="predicted"/>
<comment type="caution">
    <text evidence="1">The sequence shown here is derived from an EMBL/GenBank/DDBJ whole genome shotgun (WGS) entry which is preliminary data.</text>
</comment>